<keyword evidence="5 7" id="KW-0040">ANK repeat</keyword>
<reference evidence="10" key="1">
    <citation type="submission" date="2019-03" db="EMBL/GenBank/DDBJ databases">
        <authorList>
            <person name="Mank J."/>
            <person name="Almeida P."/>
        </authorList>
    </citation>
    <scope>NUCLEOTIDE SEQUENCE</scope>
    <source>
        <strain evidence="10">78183</strain>
    </source>
</reference>
<name>A0A6N2JYY3_SALVM</name>
<dbReference type="PANTHER" id="PTHR24186">
    <property type="entry name" value="PROTEIN PHOSPHATASE 1 REGULATORY SUBUNIT"/>
    <property type="match status" value="1"/>
</dbReference>
<feature type="transmembrane region" description="Helical" evidence="8">
    <location>
        <begin position="554"/>
        <end position="577"/>
    </location>
</feature>
<sequence length="623" mass="69910">MDRVEINIDQNSIPTDHMTTSMIDSEFYKCVRRDNIEEFKSRVLLRKHLIEKLVTPCGNTLLHVAVSYGSDEIIAYLTKEFPVLITTQNSQEDTVLHLAAREGKAEEDTVPSHAIKSLVESNPSVVRMTNEKGNTPLHDAVIKGNGELAIFLASKDPEVAYYNNKNGRSPLYLAVENGNKKGILDDLLKSKGEDGDALPKGKSPVHAAIERRDIGILEKIVEAKPELLRLTDEELGNSLHYASSIGFLEGVKFLLDKFLNGAYERNSEGNYPIHIACKNDSVDVVKDPKVVEPLVNATDKFGNTPLHLAACFGRPMASFVLVRDKRVERFIVNNEKWTPYDLAEQQSKIVEEEFDIANEMTVVERQKFDSKKSIPADETKGKEAGSEEIAVNYFEAVMSLSILYFHACPKRSLSELFPVKRPMPLRGEEMKSLLGNLLVAAVLVAGVTFAGAIQLPQLRENNNPGDIHHELNSTSLNSSHENLLYGYLFLDVGALSTSLMAALILLWSNFNDPKFQIHAVVFSTYLVFLAIIMMFGAFFFSVKIALLGSHGGSLAVTITVVAVMFFIYLASLVIHWMNPAFVHQIFLQLLLHCCYYIYFFLFIHGEWWLAHKLNDHPKRSSRY</sequence>
<feature type="transmembrane region" description="Helical" evidence="8">
    <location>
        <begin position="589"/>
        <end position="610"/>
    </location>
</feature>
<accession>A0A6N2JYY3</accession>
<keyword evidence="6 8" id="KW-0472">Membrane</keyword>
<feature type="repeat" description="ANK" evidence="7">
    <location>
        <begin position="132"/>
        <end position="164"/>
    </location>
</feature>
<evidence type="ECO:0000256" key="1">
    <source>
        <dbReference type="ARBA" id="ARBA00004141"/>
    </source>
</evidence>
<evidence type="ECO:0000256" key="4">
    <source>
        <dbReference type="ARBA" id="ARBA00022989"/>
    </source>
</evidence>
<dbReference type="PROSITE" id="PS50088">
    <property type="entry name" value="ANK_REPEAT"/>
    <property type="match status" value="2"/>
</dbReference>
<keyword evidence="3" id="KW-0677">Repeat</keyword>
<dbReference type="Gene3D" id="1.25.40.20">
    <property type="entry name" value="Ankyrin repeat-containing domain"/>
    <property type="match status" value="3"/>
</dbReference>
<feature type="domain" description="PGG" evidence="9">
    <location>
        <begin position="429"/>
        <end position="542"/>
    </location>
</feature>
<dbReference type="PANTHER" id="PTHR24186:SF50">
    <property type="entry name" value="ANKYRIN REPEAT-CONTAINING PROTEIN ITN1-LIKE ISOFORM X1"/>
    <property type="match status" value="1"/>
</dbReference>
<dbReference type="Pfam" id="PF13962">
    <property type="entry name" value="PGG"/>
    <property type="match status" value="1"/>
</dbReference>
<feature type="transmembrane region" description="Helical" evidence="8">
    <location>
        <begin position="433"/>
        <end position="453"/>
    </location>
</feature>
<comment type="subcellular location">
    <subcellularLocation>
        <location evidence="1">Membrane</location>
        <topology evidence="1">Multi-pass membrane protein</topology>
    </subcellularLocation>
</comment>
<evidence type="ECO:0000259" key="9">
    <source>
        <dbReference type="Pfam" id="PF13962"/>
    </source>
</evidence>
<keyword evidence="4 8" id="KW-1133">Transmembrane helix</keyword>
<evidence type="ECO:0000256" key="2">
    <source>
        <dbReference type="ARBA" id="ARBA00022692"/>
    </source>
</evidence>
<keyword evidence="2 8" id="KW-0812">Transmembrane</keyword>
<feature type="repeat" description="ANK" evidence="7">
    <location>
        <begin position="166"/>
        <end position="200"/>
    </location>
</feature>
<dbReference type="SUPFAM" id="SSF48403">
    <property type="entry name" value="Ankyrin repeat"/>
    <property type="match status" value="1"/>
</dbReference>
<dbReference type="InterPro" id="IPR002110">
    <property type="entry name" value="Ankyrin_rpt"/>
</dbReference>
<evidence type="ECO:0000256" key="8">
    <source>
        <dbReference type="SAM" id="Phobius"/>
    </source>
</evidence>
<dbReference type="InterPro" id="IPR026961">
    <property type="entry name" value="PGG_dom"/>
</dbReference>
<dbReference type="Pfam" id="PF12796">
    <property type="entry name" value="Ank_2"/>
    <property type="match status" value="2"/>
</dbReference>
<dbReference type="AlphaFoldDB" id="A0A6N2JYY3"/>
<feature type="transmembrane region" description="Helical" evidence="8">
    <location>
        <begin position="519"/>
        <end position="542"/>
    </location>
</feature>
<evidence type="ECO:0000313" key="10">
    <source>
        <dbReference type="EMBL" id="VFU20878.1"/>
    </source>
</evidence>
<organism evidence="10">
    <name type="scientific">Salix viminalis</name>
    <name type="common">Common osier</name>
    <name type="synonym">Basket willow</name>
    <dbReference type="NCBI Taxonomy" id="40686"/>
    <lineage>
        <taxon>Eukaryota</taxon>
        <taxon>Viridiplantae</taxon>
        <taxon>Streptophyta</taxon>
        <taxon>Embryophyta</taxon>
        <taxon>Tracheophyta</taxon>
        <taxon>Spermatophyta</taxon>
        <taxon>Magnoliopsida</taxon>
        <taxon>eudicotyledons</taxon>
        <taxon>Gunneridae</taxon>
        <taxon>Pentapetalae</taxon>
        <taxon>rosids</taxon>
        <taxon>fabids</taxon>
        <taxon>Malpighiales</taxon>
        <taxon>Salicaceae</taxon>
        <taxon>Saliceae</taxon>
        <taxon>Salix</taxon>
    </lineage>
</organism>
<evidence type="ECO:0000256" key="5">
    <source>
        <dbReference type="ARBA" id="ARBA00023043"/>
    </source>
</evidence>
<feature type="transmembrane region" description="Helical" evidence="8">
    <location>
        <begin position="484"/>
        <end position="507"/>
    </location>
</feature>
<dbReference type="InterPro" id="IPR036770">
    <property type="entry name" value="Ankyrin_rpt-contain_sf"/>
</dbReference>
<dbReference type="PROSITE" id="PS50297">
    <property type="entry name" value="ANK_REP_REGION"/>
    <property type="match status" value="1"/>
</dbReference>
<evidence type="ECO:0000256" key="7">
    <source>
        <dbReference type="PROSITE-ProRule" id="PRU00023"/>
    </source>
</evidence>
<evidence type="ECO:0000256" key="6">
    <source>
        <dbReference type="ARBA" id="ARBA00023136"/>
    </source>
</evidence>
<dbReference type="SMART" id="SM00248">
    <property type="entry name" value="ANK"/>
    <property type="match status" value="8"/>
</dbReference>
<gene>
    <name evidence="10" type="ORF">SVIM_LOCUS8990</name>
</gene>
<evidence type="ECO:0000256" key="3">
    <source>
        <dbReference type="ARBA" id="ARBA00022737"/>
    </source>
</evidence>
<protein>
    <recommendedName>
        <fullName evidence="9">PGG domain-containing protein</fullName>
    </recommendedName>
</protein>
<dbReference type="GO" id="GO:0005886">
    <property type="term" value="C:plasma membrane"/>
    <property type="evidence" value="ECO:0007669"/>
    <property type="project" value="TreeGrafter"/>
</dbReference>
<dbReference type="EMBL" id="CAADRP010000001">
    <property type="protein sequence ID" value="VFU20878.1"/>
    <property type="molecule type" value="Genomic_DNA"/>
</dbReference>
<proteinExistence type="predicted"/>